<reference evidence="3 4" key="1">
    <citation type="journal article" date="2020" name="Int. J. Syst. Evol. Microbiol.">
        <title>Paraburkholderia madseniana sp. nov., a phenolic acid-degrading bacterium isolated from acidic forest soil.</title>
        <authorList>
            <person name="Wilhelm R.C."/>
            <person name="Murphy S.J.L."/>
            <person name="Feriancek N.M."/>
            <person name="Karasz D.C."/>
            <person name="DeRito C.M."/>
            <person name="Newman J.D."/>
            <person name="Buckley D.H."/>
        </authorList>
    </citation>
    <scope>NUCLEOTIDE SEQUENCE [LARGE SCALE GENOMIC DNA]</scope>
    <source>
        <strain evidence="3 4">RP11</strain>
    </source>
</reference>
<dbReference type="InterPro" id="IPR001633">
    <property type="entry name" value="EAL_dom"/>
</dbReference>
<dbReference type="InterPro" id="IPR050706">
    <property type="entry name" value="Cyclic-di-GMP_PDE-like"/>
</dbReference>
<dbReference type="Proteomes" id="UP000463700">
    <property type="component" value="Unassembled WGS sequence"/>
</dbReference>
<name>A0A6N6W225_9BURK</name>
<dbReference type="OrthoDB" id="9813903at2"/>
<dbReference type="PANTHER" id="PTHR33121:SF76">
    <property type="entry name" value="SIGNALING PROTEIN"/>
    <property type="match status" value="1"/>
</dbReference>
<feature type="domain" description="EAL" evidence="2">
    <location>
        <begin position="32"/>
        <end position="269"/>
    </location>
</feature>
<comment type="caution">
    <text evidence="3">The sequence shown here is derived from an EMBL/GenBank/DDBJ whole genome shotgun (WGS) entry which is preliminary data.</text>
</comment>
<dbReference type="CDD" id="cd01948">
    <property type="entry name" value="EAL"/>
    <property type="match status" value="1"/>
</dbReference>
<protein>
    <submittedName>
        <fullName evidence="3">EAL domain-containing protein</fullName>
    </submittedName>
</protein>
<organism evidence="3 4">
    <name type="scientific">Paraburkholderia madseniana</name>
    <dbReference type="NCBI Taxonomy" id="2599607"/>
    <lineage>
        <taxon>Bacteria</taxon>
        <taxon>Pseudomonadati</taxon>
        <taxon>Pseudomonadota</taxon>
        <taxon>Betaproteobacteria</taxon>
        <taxon>Burkholderiales</taxon>
        <taxon>Burkholderiaceae</taxon>
        <taxon>Paraburkholderia</taxon>
    </lineage>
</organism>
<dbReference type="Gene3D" id="3.20.20.450">
    <property type="entry name" value="EAL domain"/>
    <property type="match status" value="1"/>
</dbReference>
<feature type="region of interest" description="Disordered" evidence="1">
    <location>
        <begin position="1"/>
        <end position="20"/>
    </location>
</feature>
<proteinExistence type="predicted"/>
<evidence type="ECO:0000313" key="3">
    <source>
        <dbReference type="EMBL" id="KAE8753908.1"/>
    </source>
</evidence>
<evidence type="ECO:0000259" key="2">
    <source>
        <dbReference type="PROSITE" id="PS50883"/>
    </source>
</evidence>
<dbReference type="AlphaFoldDB" id="A0A6N6W225"/>
<dbReference type="Pfam" id="PF00563">
    <property type="entry name" value="EAL"/>
    <property type="match status" value="1"/>
</dbReference>
<dbReference type="GO" id="GO:0071111">
    <property type="term" value="F:cyclic-guanylate-specific phosphodiesterase activity"/>
    <property type="evidence" value="ECO:0007669"/>
    <property type="project" value="InterPro"/>
</dbReference>
<evidence type="ECO:0000313" key="4">
    <source>
        <dbReference type="Proteomes" id="UP000463700"/>
    </source>
</evidence>
<dbReference type="PROSITE" id="PS50883">
    <property type="entry name" value="EAL"/>
    <property type="match status" value="1"/>
</dbReference>
<dbReference type="SUPFAM" id="SSF141868">
    <property type="entry name" value="EAL domain-like"/>
    <property type="match status" value="1"/>
</dbReference>
<sequence>MFSIKPRVPSLSRAPSDSPGVRVQNATIVRGLEEKMARIQGALKGDEPSIVYQPIYWLEPRRIVGLECLSRFSATTTRTPSQWFADAVEVGMAVPLELKAIRKALEGLPAVPDFFLAVNASTETILSGGLENVLADMETDRIVLEITEHTRVPDYNKLIRALEPLRRRSVRIAVDDVGAGFPNMRHIISLHPELIKLDSSLIRSIDTNSSRRALVSAMVSFAKETGSQIVAEGVETANEINVLKALGITTAQGYLLARPVRLAIAARLL</sequence>
<dbReference type="EMBL" id="VOSW01000159">
    <property type="protein sequence ID" value="KAE8753908.1"/>
    <property type="molecule type" value="Genomic_DNA"/>
</dbReference>
<dbReference type="InterPro" id="IPR035919">
    <property type="entry name" value="EAL_sf"/>
</dbReference>
<accession>A0A6N6W225</accession>
<evidence type="ECO:0000256" key="1">
    <source>
        <dbReference type="SAM" id="MobiDB-lite"/>
    </source>
</evidence>
<dbReference type="PANTHER" id="PTHR33121">
    <property type="entry name" value="CYCLIC DI-GMP PHOSPHODIESTERASE PDEF"/>
    <property type="match status" value="1"/>
</dbReference>
<dbReference type="SMART" id="SM00052">
    <property type="entry name" value="EAL"/>
    <property type="match status" value="1"/>
</dbReference>
<gene>
    <name evidence="3" type="ORF">FSO04_42540</name>
</gene>